<evidence type="ECO:0000259" key="2">
    <source>
        <dbReference type="Pfam" id="PF13648"/>
    </source>
</evidence>
<evidence type="ECO:0000313" key="3">
    <source>
        <dbReference type="EMBL" id="RGU97433.1"/>
    </source>
</evidence>
<name>A0AA93BDU5_9BACT</name>
<dbReference type="Proteomes" id="UP000285236">
    <property type="component" value="Unassembled WGS sequence"/>
</dbReference>
<evidence type="ECO:0000256" key="1">
    <source>
        <dbReference type="SAM" id="SignalP"/>
    </source>
</evidence>
<feature type="domain" description="Lipocalin-like" evidence="2">
    <location>
        <begin position="41"/>
        <end position="138"/>
    </location>
</feature>
<dbReference type="Pfam" id="PF13648">
    <property type="entry name" value="Lipocalin_4"/>
    <property type="match status" value="1"/>
</dbReference>
<dbReference type="InterPro" id="IPR024311">
    <property type="entry name" value="Lipocalin-like"/>
</dbReference>
<feature type="chain" id="PRO_5041681693" description="Lipocalin-like domain-containing protein" evidence="1">
    <location>
        <begin position="26"/>
        <end position="158"/>
    </location>
</feature>
<evidence type="ECO:0000313" key="4">
    <source>
        <dbReference type="Proteomes" id="UP000285236"/>
    </source>
</evidence>
<sequence length="158" mass="17956">MKKLHFSLLAILFALFAMVSFTACSSDDEDTPSQEDVQTYIIGMWQPTHVTGYDWDENDKPAKVDKDIDIDIDDVVSFEFKQGGTFNEYIWTGNKWKIECSGEAYTISGNKLTTYEEDGINVLDVYTIQSINLTTMVLKYNLDGNASYPSTITFKKIK</sequence>
<dbReference type="EMBL" id="QRYP01000014">
    <property type="protein sequence ID" value="RGU97433.1"/>
    <property type="molecule type" value="Genomic_DNA"/>
</dbReference>
<organism evidence="3 4">
    <name type="scientific">Segatella copri</name>
    <dbReference type="NCBI Taxonomy" id="165179"/>
    <lineage>
        <taxon>Bacteria</taxon>
        <taxon>Pseudomonadati</taxon>
        <taxon>Bacteroidota</taxon>
        <taxon>Bacteroidia</taxon>
        <taxon>Bacteroidales</taxon>
        <taxon>Prevotellaceae</taxon>
        <taxon>Segatella</taxon>
    </lineage>
</organism>
<dbReference type="AlphaFoldDB" id="A0AA93BDU5"/>
<proteinExistence type="predicted"/>
<protein>
    <recommendedName>
        <fullName evidence="2">Lipocalin-like domain-containing protein</fullName>
    </recommendedName>
</protein>
<dbReference type="PROSITE" id="PS51257">
    <property type="entry name" value="PROKAR_LIPOPROTEIN"/>
    <property type="match status" value="1"/>
</dbReference>
<reference evidence="3 4" key="1">
    <citation type="submission" date="2018-08" db="EMBL/GenBank/DDBJ databases">
        <title>A genome reference for cultivated species of the human gut microbiota.</title>
        <authorList>
            <person name="Zou Y."/>
            <person name="Xue W."/>
            <person name="Luo G."/>
        </authorList>
    </citation>
    <scope>NUCLEOTIDE SEQUENCE [LARGE SCALE GENOMIC DNA]</scope>
    <source>
        <strain evidence="3 4">AF15-25</strain>
    </source>
</reference>
<keyword evidence="1" id="KW-0732">Signal</keyword>
<dbReference type="RefSeq" id="WP_118079890.1">
    <property type="nucleotide sequence ID" value="NZ_QRYP01000014.1"/>
</dbReference>
<feature type="signal peptide" evidence="1">
    <location>
        <begin position="1"/>
        <end position="25"/>
    </location>
</feature>
<gene>
    <name evidence="3" type="ORF">DWW35_07025</name>
</gene>
<accession>A0AA93BDU5</accession>
<comment type="caution">
    <text evidence="3">The sequence shown here is derived from an EMBL/GenBank/DDBJ whole genome shotgun (WGS) entry which is preliminary data.</text>
</comment>